<dbReference type="EMBL" id="CP001854">
    <property type="protein sequence ID" value="ADB48681.1"/>
    <property type="molecule type" value="Genomic_DNA"/>
</dbReference>
<proteinExistence type="predicted"/>
<dbReference type="HOGENOM" id="CLU_028658_1_0_11"/>
<feature type="signal peptide" evidence="1">
    <location>
        <begin position="1"/>
        <end position="26"/>
    </location>
</feature>
<reference evidence="3" key="2">
    <citation type="submission" date="2010-01" db="EMBL/GenBank/DDBJ databases">
        <title>The complete genome of Conexibacter woesei DSM 14684.</title>
        <authorList>
            <consortium name="US DOE Joint Genome Institute (JGI-PGF)"/>
            <person name="Lucas S."/>
            <person name="Copeland A."/>
            <person name="Lapidus A."/>
            <person name="Glavina del Rio T."/>
            <person name="Dalin E."/>
            <person name="Tice H."/>
            <person name="Bruce D."/>
            <person name="Goodwin L."/>
            <person name="Pitluck S."/>
            <person name="Kyrpides N."/>
            <person name="Mavromatis K."/>
            <person name="Ivanova N."/>
            <person name="Mikhailova N."/>
            <person name="Chertkov O."/>
            <person name="Brettin T."/>
            <person name="Detter J.C."/>
            <person name="Han C."/>
            <person name="Larimer F."/>
            <person name="Land M."/>
            <person name="Hauser L."/>
            <person name="Markowitz V."/>
            <person name="Cheng J.-F."/>
            <person name="Hugenholtz P."/>
            <person name="Woyke T."/>
            <person name="Wu D."/>
            <person name="Pukall R."/>
            <person name="Steenblock K."/>
            <person name="Schneider S."/>
            <person name="Klenk H.-P."/>
            <person name="Eisen J.A."/>
        </authorList>
    </citation>
    <scope>NUCLEOTIDE SEQUENCE [LARGE SCALE GENOMIC DNA]</scope>
    <source>
        <strain evidence="3">DSM 14684 / CIP 108061 / JCM 11494 / NBRC 100937 / ID131577</strain>
    </source>
</reference>
<sequence length="528" mass="55662" precursor="true">MGRMRRMGLPLLALAAGLALPSSALADEIACPARVDASAFATEAKLLQLAERQQSFGVRPTGSQSQKDYIDWLEAEMSAIPGIRTSSLNYDIDRYESVTTGLTAGGASVPVAAPVPFARSTGAAGVTAPVVYLASGTNITAANAAGKIVVRDLPTLSVPNALFFPPLLGWAVHDPGLTIPLLGSESLEAPAQSNADIAAASAAGAVGVLMVSQLPHAQVEGMYAPYEGLPQALPAAYLGVDQGQQLKDALAARTLASATLTVDARWTPTTTRTLLATLPGGEAKKIVVESHTDGTSALWDNGPLSMIEMARYLATLPVECRPRTIQFAFTTGHLYQHLTGPDVREGGAGQLAAILDREYDEGKVAGVLVVEHLGARQYDAVARPGGLPGRQLVVNRSLSQLLWLPVTDGWPLRDMVKAAIQDRDVRRTAMLTGLDGADVTRVPHHCSFGGEGTPYVQHLLPTIAAIAAPKTLFLASFGTEAIDFGLMRRGTLAFTDMVMRMGTMSQADIAGDMTFMREQRARGARGCS</sequence>
<dbReference type="AlphaFoldDB" id="D3F608"/>
<keyword evidence="3" id="KW-1185">Reference proteome</keyword>
<evidence type="ECO:0000313" key="2">
    <source>
        <dbReference type="EMBL" id="ADB48681.1"/>
    </source>
</evidence>
<dbReference type="eggNOG" id="ENOG502ZBE0">
    <property type="taxonomic scope" value="Bacteria"/>
</dbReference>
<feature type="chain" id="PRO_5003043510" evidence="1">
    <location>
        <begin position="27"/>
        <end position="528"/>
    </location>
</feature>
<gene>
    <name evidence="2" type="ordered locus">Cwoe_0245</name>
</gene>
<evidence type="ECO:0000256" key="1">
    <source>
        <dbReference type="SAM" id="SignalP"/>
    </source>
</evidence>
<dbReference type="SUPFAM" id="SSF53187">
    <property type="entry name" value="Zn-dependent exopeptidases"/>
    <property type="match status" value="1"/>
</dbReference>
<accession>D3F608</accession>
<organism evidence="2 3">
    <name type="scientific">Conexibacter woesei (strain DSM 14684 / CCUG 47730 / CIP 108061 / JCM 11494 / NBRC 100937 / ID131577)</name>
    <dbReference type="NCBI Taxonomy" id="469383"/>
    <lineage>
        <taxon>Bacteria</taxon>
        <taxon>Bacillati</taxon>
        <taxon>Actinomycetota</taxon>
        <taxon>Thermoleophilia</taxon>
        <taxon>Solirubrobacterales</taxon>
        <taxon>Conexibacteraceae</taxon>
        <taxon>Conexibacter</taxon>
    </lineage>
</organism>
<dbReference type="KEGG" id="cwo:Cwoe_0245"/>
<dbReference type="Gene3D" id="3.50.30.30">
    <property type="match status" value="1"/>
</dbReference>
<name>D3F608_CONWI</name>
<keyword evidence="1" id="KW-0732">Signal</keyword>
<reference evidence="2 3" key="1">
    <citation type="journal article" date="2010" name="Stand. Genomic Sci.">
        <title>Complete genome sequence of Conexibacter woesei type strain (ID131577).</title>
        <authorList>
            <person name="Pukall R."/>
            <person name="Lapidus A."/>
            <person name="Glavina Del Rio T."/>
            <person name="Copeland A."/>
            <person name="Tice H."/>
            <person name="Cheng J.-F."/>
            <person name="Lucas S."/>
            <person name="Chen F."/>
            <person name="Nolan M."/>
            <person name="Bruce D."/>
            <person name="Goodwin L."/>
            <person name="Pitluck S."/>
            <person name="Mavromatis K."/>
            <person name="Ivanova N."/>
            <person name="Ovchinnikova G."/>
            <person name="Pati A."/>
            <person name="Chen A."/>
            <person name="Palaniappan K."/>
            <person name="Land M."/>
            <person name="Hauser L."/>
            <person name="Chang Y.-J."/>
            <person name="Jeffries C.D."/>
            <person name="Chain P."/>
            <person name="Meincke L."/>
            <person name="Sims D."/>
            <person name="Brettin T."/>
            <person name="Detter J.C."/>
            <person name="Rohde M."/>
            <person name="Goeker M."/>
            <person name="Bristow J."/>
            <person name="Eisen J.A."/>
            <person name="Markowitz V."/>
            <person name="Kyrpides N.C."/>
            <person name="Klenk H.-P."/>
            <person name="Hugenholtz P."/>
        </authorList>
    </citation>
    <scope>NUCLEOTIDE SEQUENCE [LARGE SCALE GENOMIC DNA]</scope>
    <source>
        <strain evidence="3">DSM 14684 / CIP 108061 / JCM 11494 / NBRC 100937 / ID131577</strain>
    </source>
</reference>
<protein>
    <submittedName>
        <fullName evidence="2">Uncharacterized protein</fullName>
    </submittedName>
</protein>
<dbReference type="Proteomes" id="UP000008229">
    <property type="component" value="Chromosome"/>
</dbReference>
<dbReference type="STRING" id="469383.Cwoe_0245"/>
<evidence type="ECO:0000313" key="3">
    <source>
        <dbReference type="Proteomes" id="UP000008229"/>
    </source>
</evidence>